<dbReference type="InterPro" id="IPR001155">
    <property type="entry name" value="OxRdtase_FMN_N"/>
</dbReference>
<organism evidence="2 3">
    <name type="scientific">Teichococcus deserti</name>
    <dbReference type="NCBI Taxonomy" id="1817963"/>
    <lineage>
        <taxon>Bacteria</taxon>
        <taxon>Pseudomonadati</taxon>
        <taxon>Pseudomonadota</taxon>
        <taxon>Alphaproteobacteria</taxon>
        <taxon>Acetobacterales</taxon>
        <taxon>Roseomonadaceae</taxon>
        <taxon>Roseomonas</taxon>
    </lineage>
</organism>
<dbReference type="PANTHER" id="PTHR22893">
    <property type="entry name" value="NADH OXIDOREDUCTASE-RELATED"/>
    <property type="match status" value="1"/>
</dbReference>
<evidence type="ECO:0000259" key="1">
    <source>
        <dbReference type="Pfam" id="PF00724"/>
    </source>
</evidence>
<sequence length="339" mass="34938">MQGIDPARPSLAVGALALANRLVASPAPLGGQRYGGLPHPRSAALYAAQAAAGLVVTERCWVTPQGADRAFSPGLRNAAQAEGWGGIAAAVHQAGGRIALRLWHAGRRSHRAVQLGGSWPVAPSALAGPGEIATPLGPRPLPVPRALATEEIPGVIEDFVRAARRARAAGFDAVELDASGHGLVEQFFDPDSNRRVDSYGGDAERRLRFLAELLAALSAAWEPGRIGLRIAIRAPLDAEDPAPALRAARLAGAHGLAWLHLARAAAPARDLALLRRAYGGALLLGHAAAGEEAGIAALCRAQADLVALPPLPGTAPRLPAIAVRASPAAPRWADPLPVV</sequence>
<evidence type="ECO:0000313" key="2">
    <source>
        <dbReference type="EMBL" id="ONG53230.1"/>
    </source>
</evidence>
<dbReference type="PANTHER" id="PTHR22893:SF91">
    <property type="entry name" value="NADPH DEHYDROGENASE 2-RELATED"/>
    <property type="match status" value="1"/>
</dbReference>
<dbReference type="EMBL" id="MLCO01000106">
    <property type="protein sequence ID" value="ONG53230.1"/>
    <property type="molecule type" value="Genomic_DNA"/>
</dbReference>
<evidence type="ECO:0000313" key="3">
    <source>
        <dbReference type="Proteomes" id="UP000188879"/>
    </source>
</evidence>
<keyword evidence="3" id="KW-1185">Reference proteome</keyword>
<dbReference type="AlphaFoldDB" id="A0A1V2H3U8"/>
<gene>
    <name evidence="2" type="ORF">BKE38_12665</name>
</gene>
<accession>A0A1V2H3U8</accession>
<dbReference type="InterPro" id="IPR013785">
    <property type="entry name" value="Aldolase_TIM"/>
</dbReference>
<dbReference type="SUPFAM" id="SSF51395">
    <property type="entry name" value="FMN-linked oxidoreductases"/>
    <property type="match status" value="1"/>
</dbReference>
<dbReference type="Pfam" id="PF00724">
    <property type="entry name" value="Oxidored_FMN"/>
    <property type="match status" value="1"/>
</dbReference>
<dbReference type="Proteomes" id="UP000188879">
    <property type="component" value="Unassembled WGS sequence"/>
</dbReference>
<dbReference type="GO" id="GO:0010181">
    <property type="term" value="F:FMN binding"/>
    <property type="evidence" value="ECO:0007669"/>
    <property type="project" value="InterPro"/>
</dbReference>
<proteinExistence type="predicted"/>
<dbReference type="Gene3D" id="3.20.20.70">
    <property type="entry name" value="Aldolase class I"/>
    <property type="match status" value="1"/>
</dbReference>
<name>A0A1V2H3U8_9PROT</name>
<dbReference type="RefSeq" id="WP_076957722.1">
    <property type="nucleotide sequence ID" value="NZ_MLCO01000106.1"/>
</dbReference>
<reference evidence="2 3" key="1">
    <citation type="submission" date="2016-10" db="EMBL/GenBank/DDBJ databases">
        <title>Draft Genome sequence of Roseomonas sp. strain M3.</title>
        <authorList>
            <person name="Subhash Y."/>
            <person name="Lee S."/>
        </authorList>
    </citation>
    <scope>NUCLEOTIDE SEQUENCE [LARGE SCALE GENOMIC DNA]</scope>
    <source>
        <strain evidence="2 3">M3</strain>
    </source>
</reference>
<dbReference type="GO" id="GO:0016491">
    <property type="term" value="F:oxidoreductase activity"/>
    <property type="evidence" value="ECO:0007669"/>
    <property type="project" value="InterPro"/>
</dbReference>
<protein>
    <recommendedName>
        <fullName evidence="1">NADH:flavin oxidoreductase/NADH oxidase N-terminal domain-containing protein</fullName>
    </recommendedName>
</protein>
<dbReference type="InterPro" id="IPR045247">
    <property type="entry name" value="Oye-like"/>
</dbReference>
<comment type="caution">
    <text evidence="2">The sequence shown here is derived from an EMBL/GenBank/DDBJ whole genome shotgun (WGS) entry which is preliminary data.</text>
</comment>
<dbReference type="OrthoDB" id="9804454at2"/>
<feature type="domain" description="NADH:flavin oxidoreductase/NADH oxidase N-terminal" evidence="1">
    <location>
        <begin position="11"/>
        <end position="235"/>
    </location>
</feature>